<reference evidence="2 3" key="1">
    <citation type="journal article" date="2019" name="PLoS Pathog.">
        <title>Genome sequence of the bovine parasite Schistosoma bovis Tanzania.</title>
        <authorList>
            <person name="Oey H."/>
            <person name="Zakrzewski M."/>
            <person name="Gobert G."/>
            <person name="Gravermann K."/>
            <person name="Stoye J."/>
            <person name="Jones M."/>
            <person name="Mcmanus D."/>
            <person name="Krause L."/>
        </authorList>
    </citation>
    <scope>NUCLEOTIDE SEQUENCE [LARGE SCALE GENOMIC DNA]</scope>
    <source>
        <strain evidence="2 3">TAN1997</strain>
    </source>
</reference>
<dbReference type="EMBL" id="QMKO01002856">
    <property type="protein sequence ID" value="RTG82386.1"/>
    <property type="molecule type" value="Genomic_DNA"/>
</dbReference>
<dbReference type="Proteomes" id="UP000290809">
    <property type="component" value="Unassembled WGS sequence"/>
</dbReference>
<feature type="compositionally biased region" description="Polar residues" evidence="1">
    <location>
        <begin position="1"/>
        <end position="22"/>
    </location>
</feature>
<organism evidence="2 3">
    <name type="scientific">Schistosoma bovis</name>
    <name type="common">Blood fluke</name>
    <dbReference type="NCBI Taxonomy" id="6184"/>
    <lineage>
        <taxon>Eukaryota</taxon>
        <taxon>Metazoa</taxon>
        <taxon>Spiralia</taxon>
        <taxon>Lophotrochozoa</taxon>
        <taxon>Platyhelminthes</taxon>
        <taxon>Trematoda</taxon>
        <taxon>Digenea</taxon>
        <taxon>Strigeidida</taxon>
        <taxon>Schistosomatoidea</taxon>
        <taxon>Schistosomatidae</taxon>
        <taxon>Schistosoma</taxon>
    </lineage>
</organism>
<evidence type="ECO:0000313" key="2">
    <source>
        <dbReference type="EMBL" id="RTG82386.1"/>
    </source>
</evidence>
<accession>A0A430Q3Z5</accession>
<dbReference type="STRING" id="6184.A0A430Q3Z5"/>
<name>A0A430Q3Z5_SCHBO</name>
<gene>
    <name evidence="2" type="ORF">DC041_0002590</name>
</gene>
<protein>
    <submittedName>
        <fullName evidence="2">Uncharacterized protein</fullName>
    </submittedName>
</protein>
<feature type="region of interest" description="Disordered" evidence="1">
    <location>
        <begin position="1"/>
        <end position="31"/>
    </location>
</feature>
<dbReference type="AlphaFoldDB" id="A0A430Q3Z5"/>
<keyword evidence="3" id="KW-1185">Reference proteome</keyword>
<comment type="caution">
    <text evidence="2">The sequence shown here is derived from an EMBL/GenBank/DDBJ whole genome shotgun (WGS) entry which is preliminary data.</text>
</comment>
<evidence type="ECO:0000313" key="3">
    <source>
        <dbReference type="Proteomes" id="UP000290809"/>
    </source>
</evidence>
<evidence type="ECO:0000256" key="1">
    <source>
        <dbReference type="SAM" id="MobiDB-lite"/>
    </source>
</evidence>
<proteinExistence type="predicted"/>
<sequence>MVSKSTFSTAGLSDNEGLNSTKKSADHDPIDLQVPTKFSHSNAEVVVSAAPNISSTLSTTILPSQGQPLTPNSQIIPSFYQQPSGHQNHLPTQPQVQPSIPISPQNSAQPIIHGNDTLRMPNTSTPMLQQHSTPSFRVCHFSVFCEHQTVHFNL</sequence>